<dbReference type="InterPro" id="IPR012337">
    <property type="entry name" value="RNaseH-like_sf"/>
</dbReference>
<keyword evidence="6" id="KW-0695">RNA-directed DNA polymerase</keyword>
<dbReference type="PANTHER" id="PTHR41694:SF3">
    <property type="entry name" value="RNA-DIRECTED DNA POLYMERASE-RELATED"/>
    <property type="match status" value="1"/>
</dbReference>
<accession>A0A851Z7D9</accession>
<evidence type="ECO:0000256" key="2">
    <source>
        <dbReference type="ARBA" id="ARBA00022695"/>
    </source>
</evidence>
<dbReference type="GO" id="GO:0016787">
    <property type="term" value="F:hydrolase activity"/>
    <property type="evidence" value="ECO:0007669"/>
    <property type="project" value="UniProtKB-KW"/>
</dbReference>
<dbReference type="GO" id="GO:0015074">
    <property type="term" value="P:DNA integration"/>
    <property type="evidence" value="ECO:0007669"/>
    <property type="project" value="InterPro"/>
</dbReference>
<evidence type="ECO:0000313" key="9">
    <source>
        <dbReference type="Proteomes" id="UP000648918"/>
    </source>
</evidence>
<dbReference type="InterPro" id="IPR036397">
    <property type="entry name" value="RNaseH_sf"/>
</dbReference>
<dbReference type="PANTHER" id="PTHR41694">
    <property type="entry name" value="ENDOGENOUS RETROVIRUS GROUP K MEMBER POL PROTEIN"/>
    <property type="match status" value="1"/>
</dbReference>
<reference evidence="8" key="1">
    <citation type="submission" date="2019-09" db="EMBL/GenBank/DDBJ databases">
        <title>Bird 10,000 Genomes (B10K) Project - Family phase.</title>
        <authorList>
            <person name="Zhang G."/>
        </authorList>
    </citation>
    <scope>NUCLEOTIDE SEQUENCE</scope>
    <source>
        <strain evidence="8">B10K-DU-024-03</strain>
        <tissue evidence="8">Muscle</tissue>
    </source>
</reference>
<evidence type="ECO:0000256" key="6">
    <source>
        <dbReference type="ARBA" id="ARBA00022918"/>
    </source>
</evidence>
<dbReference type="GO" id="GO:0035613">
    <property type="term" value="F:RNA stem-loop binding"/>
    <property type="evidence" value="ECO:0007669"/>
    <property type="project" value="TreeGrafter"/>
</dbReference>
<keyword evidence="3" id="KW-0540">Nuclease</keyword>
<dbReference type="SUPFAM" id="SSF53098">
    <property type="entry name" value="Ribonuclease H-like"/>
    <property type="match status" value="1"/>
</dbReference>
<evidence type="ECO:0000256" key="3">
    <source>
        <dbReference type="ARBA" id="ARBA00022722"/>
    </source>
</evidence>
<evidence type="ECO:0000313" key="8">
    <source>
        <dbReference type="EMBL" id="NXD89096.1"/>
    </source>
</evidence>
<dbReference type="EMBL" id="WBNJ01003413">
    <property type="protein sequence ID" value="NXD89096.1"/>
    <property type="molecule type" value="Genomic_DNA"/>
</dbReference>
<name>A0A851Z7D9_9AVES</name>
<feature type="non-terminal residue" evidence="8">
    <location>
        <position position="64"/>
    </location>
</feature>
<dbReference type="PROSITE" id="PS50994">
    <property type="entry name" value="INTEGRASE"/>
    <property type="match status" value="1"/>
</dbReference>
<dbReference type="Gene3D" id="3.30.420.10">
    <property type="entry name" value="Ribonuclease H-like superfamily/Ribonuclease H"/>
    <property type="match status" value="1"/>
</dbReference>
<evidence type="ECO:0000256" key="1">
    <source>
        <dbReference type="ARBA" id="ARBA00022679"/>
    </source>
</evidence>
<comment type="caution">
    <text evidence="8">The sequence shown here is derived from an EMBL/GenBank/DDBJ whole genome shotgun (WGS) entry which is preliminary data.</text>
</comment>
<dbReference type="InterPro" id="IPR001584">
    <property type="entry name" value="Integrase_cat-core"/>
</dbReference>
<feature type="non-terminal residue" evidence="8">
    <location>
        <position position="1"/>
    </location>
</feature>
<gene>
    <name evidence="8" type="primary">Ervk6_2</name>
    <name evidence="8" type="ORF">HALSEN_R15782</name>
</gene>
<dbReference type="GO" id="GO:0004519">
    <property type="term" value="F:endonuclease activity"/>
    <property type="evidence" value="ECO:0007669"/>
    <property type="project" value="UniProtKB-KW"/>
</dbReference>
<evidence type="ECO:0000259" key="7">
    <source>
        <dbReference type="PROSITE" id="PS50994"/>
    </source>
</evidence>
<dbReference type="Pfam" id="PF00665">
    <property type="entry name" value="rve"/>
    <property type="match status" value="1"/>
</dbReference>
<keyword evidence="9" id="KW-1185">Reference proteome</keyword>
<dbReference type="AlphaFoldDB" id="A0A851Z7D9"/>
<keyword evidence="5" id="KW-0378">Hydrolase</keyword>
<dbReference type="Proteomes" id="UP000648918">
    <property type="component" value="Unassembled WGS sequence"/>
</dbReference>
<dbReference type="GO" id="GO:0003964">
    <property type="term" value="F:RNA-directed DNA polymerase activity"/>
    <property type="evidence" value="ECO:0007669"/>
    <property type="project" value="UniProtKB-KW"/>
</dbReference>
<organism evidence="8 9">
    <name type="scientific">Halcyon senegalensis</name>
    <dbReference type="NCBI Taxonomy" id="342381"/>
    <lineage>
        <taxon>Eukaryota</taxon>
        <taxon>Metazoa</taxon>
        <taxon>Chordata</taxon>
        <taxon>Craniata</taxon>
        <taxon>Vertebrata</taxon>
        <taxon>Euteleostomi</taxon>
        <taxon>Archelosauria</taxon>
        <taxon>Archosauria</taxon>
        <taxon>Dinosauria</taxon>
        <taxon>Saurischia</taxon>
        <taxon>Theropoda</taxon>
        <taxon>Coelurosauria</taxon>
        <taxon>Aves</taxon>
        <taxon>Neognathae</taxon>
        <taxon>Neoaves</taxon>
        <taxon>Telluraves</taxon>
        <taxon>Coraciimorphae</taxon>
        <taxon>Coraciiformes</taxon>
        <taxon>Alcedinidae</taxon>
        <taxon>Halcyon</taxon>
    </lineage>
</organism>
<protein>
    <submittedName>
        <fullName evidence="8">POK6 protein</fullName>
    </submittedName>
</protein>
<sequence>QSDHPTLVTAMAWLGVPNQIKTDNGPSFVSRSVQAFALKWGITLTHGIPYDSTGQAIVEQANHT</sequence>
<keyword evidence="1" id="KW-0808">Transferase</keyword>
<keyword evidence="2" id="KW-0548">Nucleotidyltransferase</keyword>
<evidence type="ECO:0000256" key="4">
    <source>
        <dbReference type="ARBA" id="ARBA00022759"/>
    </source>
</evidence>
<keyword evidence="4" id="KW-0255">Endonuclease</keyword>
<proteinExistence type="predicted"/>
<feature type="domain" description="Integrase catalytic" evidence="7">
    <location>
        <begin position="1"/>
        <end position="64"/>
    </location>
</feature>
<dbReference type="OrthoDB" id="9359997at2759"/>
<evidence type="ECO:0000256" key="5">
    <source>
        <dbReference type="ARBA" id="ARBA00022801"/>
    </source>
</evidence>